<reference evidence="1" key="1">
    <citation type="journal article" date="2015" name="Nature">
        <title>Complex archaea that bridge the gap between prokaryotes and eukaryotes.</title>
        <authorList>
            <person name="Spang A."/>
            <person name="Saw J.H."/>
            <person name="Jorgensen S.L."/>
            <person name="Zaremba-Niedzwiedzka K."/>
            <person name="Martijn J."/>
            <person name="Lind A.E."/>
            <person name="van Eijk R."/>
            <person name="Schleper C."/>
            <person name="Guy L."/>
            <person name="Ettema T.J."/>
        </authorList>
    </citation>
    <scope>NUCLEOTIDE SEQUENCE</scope>
</reference>
<evidence type="ECO:0000313" key="1">
    <source>
        <dbReference type="EMBL" id="KKL28362.1"/>
    </source>
</evidence>
<accession>A0A0F9CPM2</accession>
<proteinExistence type="predicted"/>
<comment type="caution">
    <text evidence="1">The sequence shown here is derived from an EMBL/GenBank/DDBJ whole genome shotgun (WGS) entry which is preliminary data.</text>
</comment>
<organism evidence="1">
    <name type="scientific">marine sediment metagenome</name>
    <dbReference type="NCBI Taxonomy" id="412755"/>
    <lineage>
        <taxon>unclassified sequences</taxon>
        <taxon>metagenomes</taxon>
        <taxon>ecological metagenomes</taxon>
    </lineage>
</organism>
<protein>
    <submittedName>
        <fullName evidence="1">Uncharacterized protein</fullName>
    </submittedName>
</protein>
<gene>
    <name evidence="1" type="ORF">LCGC14_2375920</name>
</gene>
<sequence length="117" mass="13629">MGKIKLGKNVMQKKYGFLMINGEYFEETHKDGKPLFIKVNKKKIEKIEKMAGEIAEKIKDSLDREKVIRESIMKLTLDEVEQLHNTVFNAKRKAKAKTREHHCVDMKVGNFILPIVE</sequence>
<dbReference type="AlphaFoldDB" id="A0A0F9CPM2"/>
<dbReference type="EMBL" id="LAZR01035123">
    <property type="protein sequence ID" value="KKL28362.1"/>
    <property type="molecule type" value="Genomic_DNA"/>
</dbReference>
<name>A0A0F9CPM2_9ZZZZ</name>